<feature type="region of interest" description="Disordered" evidence="1">
    <location>
        <begin position="1"/>
        <end position="27"/>
    </location>
</feature>
<protein>
    <submittedName>
        <fullName evidence="2">Uncharacterized protein</fullName>
    </submittedName>
</protein>
<dbReference type="EMBL" id="JACGCM010002332">
    <property type="protein sequence ID" value="KAF6141062.1"/>
    <property type="molecule type" value="Genomic_DNA"/>
</dbReference>
<accession>A0A7J7LES3</accession>
<keyword evidence="3" id="KW-1185">Reference proteome</keyword>
<feature type="region of interest" description="Disordered" evidence="1">
    <location>
        <begin position="237"/>
        <end position="259"/>
    </location>
</feature>
<sequence>MKSDKEVNEKFDEENQMEEGRTMKGTSNAKNYTSRCIGVGLTKMFTALSEEDKGALRTTCFAPFLLINPIAAMSTLVMEIFDHHLAMMASKTAMLQELVQEAMRKHIEVATIGVVPAIEPPAVSVPAISSSSSATEIRAVVVKLEISTLPLGDTLLLGQYQFSTPEKTIKCKREEKENPFQQVVSGEGLKVVKDLMVDDDVEVGRKVNLEAISSEYGGGLQEQKNGDEKVDDIEKDGEEKVKSEEEQPQVAEEEDSEQQTVVVYYNGKKDIQHGNETMVVANVAKDDIVFFNQEEVVGEAY</sequence>
<dbReference type="Proteomes" id="UP000541444">
    <property type="component" value="Unassembled WGS sequence"/>
</dbReference>
<name>A0A7J7LES3_9MAGN</name>
<evidence type="ECO:0000313" key="2">
    <source>
        <dbReference type="EMBL" id="KAF6141062.1"/>
    </source>
</evidence>
<proteinExistence type="predicted"/>
<organism evidence="2 3">
    <name type="scientific">Kingdonia uniflora</name>
    <dbReference type="NCBI Taxonomy" id="39325"/>
    <lineage>
        <taxon>Eukaryota</taxon>
        <taxon>Viridiplantae</taxon>
        <taxon>Streptophyta</taxon>
        <taxon>Embryophyta</taxon>
        <taxon>Tracheophyta</taxon>
        <taxon>Spermatophyta</taxon>
        <taxon>Magnoliopsida</taxon>
        <taxon>Ranunculales</taxon>
        <taxon>Circaeasteraceae</taxon>
        <taxon>Kingdonia</taxon>
    </lineage>
</organism>
<reference evidence="2 3" key="1">
    <citation type="journal article" date="2020" name="IScience">
        <title>Genome Sequencing of the Endangered Kingdonia uniflora (Circaeasteraceae, Ranunculales) Reveals Potential Mechanisms of Evolutionary Specialization.</title>
        <authorList>
            <person name="Sun Y."/>
            <person name="Deng T."/>
            <person name="Zhang A."/>
            <person name="Moore M.J."/>
            <person name="Landis J.B."/>
            <person name="Lin N."/>
            <person name="Zhang H."/>
            <person name="Zhang X."/>
            <person name="Huang J."/>
            <person name="Zhang X."/>
            <person name="Sun H."/>
            <person name="Wang H."/>
        </authorList>
    </citation>
    <scope>NUCLEOTIDE SEQUENCE [LARGE SCALE GENOMIC DNA]</scope>
    <source>
        <strain evidence="2">TB1705</strain>
        <tissue evidence="2">Leaf</tissue>
    </source>
</reference>
<dbReference type="AlphaFoldDB" id="A0A7J7LES3"/>
<gene>
    <name evidence="2" type="ORF">GIB67_006507</name>
</gene>
<evidence type="ECO:0000256" key="1">
    <source>
        <dbReference type="SAM" id="MobiDB-lite"/>
    </source>
</evidence>
<feature type="compositionally biased region" description="Basic and acidic residues" evidence="1">
    <location>
        <begin position="1"/>
        <end position="10"/>
    </location>
</feature>
<evidence type="ECO:0000313" key="3">
    <source>
        <dbReference type="Proteomes" id="UP000541444"/>
    </source>
</evidence>
<comment type="caution">
    <text evidence="2">The sequence shown here is derived from an EMBL/GenBank/DDBJ whole genome shotgun (WGS) entry which is preliminary data.</text>
</comment>